<dbReference type="EMBL" id="JAVREV010000006">
    <property type="protein sequence ID" value="MDT0443555.1"/>
    <property type="molecule type" value="Genomic_DNA"/>
</dbReference>
<keyword evidence="1" id="KW-0812">Transmembrane</keyword>
<proteinExistence type="predicted"/>
<evidence type="ECO:0008006" key="4">
    <source>
        <dbReference type="Google" id="ProtNLM"/>
    </source>
</evidence>
<keyword evidence="1" id="KW-0472">Membrane</keyword>
<reference evidence="3" key="1">
    <citation type="submission" date="2023-07" db="EMBL/GenBank/DDBJ databases">
        <title>30 novel species of actinomycetes from the DSMZ collection.</title>
        <authorList>
            <person name="Nouioui I."/>
        </authorList>
    </citation>
    <scope>NUCLEOTIDE SEQUENCE [LARGE SCALE GENOMIC DNA]</scope>
    <source>
        <strain evidence="3">DSM 41886</strain>
    </source>
</reference>
<name>A0ABU2S615_9ACTN</name>
<evidence type="ECO:0000313" key="2">
    <source>
        <dbReference type="EMBL" id="MDT0443555.1"/>
    </source>
</evidence>
<keyword evidence="1" id="KW-1133">Transmembrane helix</keyword>
<feature type="transmembrane region" description="Helical" evidence="1">
    <location>
        <begin position="93"/>
        <end position="112"/>
    </location>
</feature>
<sequence>MSGAPRRVRVTSPQTRIALSRRHRPAQHLLPLPVPGSEGDEELAAARALFHRQRRLAARTLGALGLLLFGLSGLLGGLTVLGRVTAWGFPVSWLLLMGASYPLLLVIAVLHVRAAERIERE</sequence>
<feature type="transmembrane region" description="Helical" evidence="1">
    <location>
        <begin position="61"/>
        <end position="81"/>
    </location>
</feature>
<evidence type="ECO:0000256" key="1">
    <source>
        <dbReference type="SAM" id="Phobius"/>
    </source>
</evidence>
<evidence type="ECO:0000313" key="3">
    <source>
        <dbReference type="Proteomes" id="UP001183615"/>
    </source>
</evidence>
<dbReference type="RefSeq" id="WP_143659477.1">
    <property type="nucleotide sequence ID" value="NZ_JAVREV010000006.1"/>
</dbReference>
<dbReference type="Proteomes" id="UP001183615">
    <property type="component" value="Unassembled WGS sequence"/>
</dbReference>
<accession>A0ABU2S615</accession>
<gene>
    <name evidence="2" type="ORF">RM779_13290</name>
</gene>
<comment type="caution">
    <text evidence="2">The sequence shown here is derived from an EMBL/GenBank/DDBJ whole genome shotgun (WGS) entry which is preliminary data.</text>
</comment>
<organism evidence="2 3">
    <name type="scientific">Streptomyces johnsoniae</name>
    <dbReference type="NCBI Taxonomy" id="3075532"/>
    <lineage>
        <taxon>Bacteria</taxon>
        <taxon>Bacillati</taxon>
        <taxon>Actinomycetota</taxon>
        <taxon>Actinomycetes</taxon>
        <taxon>Kitasatosporales</taxon>
        <taxon>Streptomycetaceae</taxon>
        <taxon>Streptomyces</taxon>
    </lineage>
</organism>
<protein>
    <recommendedName>
        <fullName evidence="4">Integral membrane protein</fullName>
    </recommendedName>
</protein>
<keyword evidence="3" id="KW-1185">Reference proteome</keyword>